<dbReference type="GeneID" id="34523549"/>
<organism evidence="2 3">
    <name type="scientific">Huiozyma naganishii (strain ATCC MYA-139 / BCRC 22969 / CBS 8797 / KCTC 17520 / NBRC 10181 / NCYC 3082 / Yp74L-3)</name>
    <name type="common">Yeast</name>
    <name type="synonym">Kazachstania naganishii</name>
    <dbReference type="NCBI Taxonomy" id="1071383"/>
    <lineage>
        <taxon>Eukaryota</taxon>
        <taxon>Fungi</taxon>
        <taxon>Dikarya</taxon>
        <taxon>Ascomycota</taxon>
        <taxon>Saccharomycotina</taxon>
        <taxon>Saccharomycetes</taxon>
        <taxon>Saccharomycetales</taxon>
        <taxon>Saccharomycetaceae</taxon>
        <taxon>Huiozyma</taxon>
    </lineage>
</organism>
<dbReference type="KEGG" id="kng:KNAG_0A02250"/>
<evidence type="ECO:0000313" key="3">
    <source>
        <dbReference type="Proteomes" id="UP000006310"/>
    </source>
</evidence>
<feature type="compositionally biased region" description="Polar residues" evidence="1">
    <location>
        <begin position="216"/>
        <end position="227"/>
    </location>
</feature>
<evidence type="ECO:0000256" key="1">
    <source>
        <dbReference type="SAM" id="MobiDB-lite"/>
    </source>
</evidence>
<dbReference type="OrthoDB" id="4069919at2759"/>
<reference evidence="2 3" key="1">
    <citation type="journal article" date="2011" name="Proc. Natl. Acad. Sci. U.S.A.">
        <title>Evolutionary erosion of yeast sex chromosomes by mating-type switching accidents.</title>
        <authorList>
            <person name="Gordon J.L."/>
            <person name="Armisen D."/>
            <person name="Proux-Wera E."/>
            <person name="Oheigeartaigh S.S."/>
            <person name="Byrne K.P."/>
            <person name="Wolfe K.H."/>
        </authorList>
    </citation>
    <scope>NUCLEOTIDE SEQUENCE [LARGE SCALE GENOMIC DNA]</scope>
    <source>
        <strain evidence="3">ATCC MYA-139 / BCRC 22969 / CBS 8797 / CCRC 22969 / KCTC 17520 / NBRC 10181 / NCYC 3082</strain>
    </source>
</reference>
<dbReference type="EMBL" id="HE978314">
    <property type="protein sequence ID" value="CCK67914.1"/>
    <property type="molecule type" value="Genomic_DNA"/>
</dbReference>
<dbReference type="HOGENOM" id="CLU_089385_0_0_1"/>
<reference evidence="3" key="2">
    <citation type="submission" date="2012-08" db="EMBL/GenBank/DDBJ databases">
        <title>Genome sequence of Kazachstania naganishii.</title>
        <authorList>
            <person name="Gordon J.L."/>
            <person name="Armisen D."/>
            <person name="Proux-Wera E."/>
            <person name="OhEigeartaigh S.S."/>
            <person name="Byrne K.P."/>
            <person name="Wolfe K.H."/>
        </authorList>
    </citation>
    <scope>NUCLEOTIDE SEQUENCE [LARGE SCALE GENOMIC DNA]</scope>
    <source>
        <strain evidence="3">ATCC MYA-139 / BCRC 22969 / CBS 8797 / CCRC 22969 / KCTC 17520 / NBRC 10181 / NCYC 3082</strain>
    </source>
</reference>
<dbReference type="Proteomes" id="UP000006310">
    <property type="component" value="Chromosome 1"/>
</dbReference>
<dbReference type="RefSeq" id="XP_022462160.1">
    <property type="nucleotide sequence ID" value="XM_022606486.1"/>
</dbReference>
<accession>J7S202</accession>
<dbReference type="OMA" id="CIVIKFL"/>
<dbReference type="AlphaFoldDB" id="J7S202"/>
<gene>
    <name evidence="2" type="primary">KNAG0A02250</name>
    <name evidence="2" type="ordered locus">KNAG_0A02250</name>
</gene>
<sequence>MDKCSDLREARLRGQRGRLGRFMVEQFVNGVVYKYGWIVQCPQRLPVDPEQTARFFQCLLQRAQFAASQFKTVCCIVIKFLESCATESNYMVALKHDLHKLIVTAFVLSVPNNYRNDKDKMLSRESCYAHFARLTGLSTRELTNCCSVVRPVIIRRNRHKLKAAQRLTASSLASLHGLNNSMTLNDFNEGRASTTGLASAFPNYACGQEEIDGRSSIPSTPSPTDAQANGARRPVDNGSYVSGDDIDQFNKAGRRLVAENFTIVQ</sequence>
<protein>
    <submittedName>
        <fullName evidence="2">Uncharacterized protein</fullName>
    </submittedName>
</protein>
<evidence type="ECO:0000313" key="2">
    <source>
        <dbReference type="EMBL" id="CCK67914.1"/>
    </source>
</evidence>
<dbReference type="eggNOG" id="ENOG502RZVT">
    <property type="taxonomic scope" value="Eukaryota"/>
</dbReference>
<proteinExistence type="predicted"/>
<feature type="region of interest" description="Disordered" evidence="1">
    <location>
        <begin position="211"/>
        <end position="244"/>
    </location>
</feature>
<name>J7S202_HUIN7</name>
<keyword evidence="3" id="KW-1185">Reference proteome</keyword>